<dbReference type="GO" id="GO:0003677">
    <property type="term" value="F:DNA binding"/>
    <property type="evidence" value="ECO:0007669"/>
    <property type="project" value="UniProtKB-KW"/>
</dbReference>
<dbReference type="SUPFAM" id="SSF56349">
    <property type="entry name" value="DNA breaking-rejoining enzymes"/>
    <property type="match status" value="1"/>
</dbReference>
<evidence type="ECO:0000256" key="2">
    <source>
        <dbReference type="ARBA" id="ARBA00022908"/>
    </source>
</evidence>
<dbReference type="PANTHER" id="PTHR30349">
    <property type="entry name" value="PHAGE INTEGRASE-RELATED"/>
    <property type="match status" value="1"/>
</dbReference>
<dbReference type="Proteomes" id="UP000244932">
    <property type="component" value="Unassembled WGS sequence"/>
</dbReference>
<evidence type="ECO:0000259" key="5">
    <source>
        <dbReference type="PROSITE" id="PS51898"/>
    </source>
</evidence>
<accession>A0A2R8A9S8</accession>
<dbReference type="InterPro" id="IPR002104">
    <property type="entry name" value="Integrase_catalytic"/>
</dbReference>
<organism evidence="6 7">
    <name type="scientific">Pontivivens insulae</name>
    <dbReference type="NCBI Taxonomy" id="1639689"/>
    <lineage>
        <taxon>Bacteria</taxon>
        <taxon>Pseudomonadati</taxon>
        <taxon>Pseudomonadota</taxon>
        <taxon>Alphaproteobacteria</taxon>
        <taxon>Rhodobacterales</taxon>
        <taxon>Paracoccaceae</taxon>
        <taxon>Pontivivens</taxon>
    </lineage>
</organism>
<dbReference type="InterPro" id="IPR011010">
    <property type="entry name" value="DNA_brk_join_enz"/>
</dbReference>
<dbReference type="Pfam" id="PF00589">
    <property type="entry name" value="Phage_integrase"/>
    <property type="match status" value="1"/>
</dbReference>
<gene>
    <name evidence="6" type="primary">xerC_1</name>
    <name evidence="6" type="ORF">POI8812_01281</name>
</gene>
<sequence>MKYIIQPRGPGTAYRFNMRTPSALRGSVDPSTGKKFGAYIKRSLGGTHHLPTAKKLRDVRLAEVREMEADALVGEAIRDRFSVERAAAWAEALRNQRAQGGPERYEPDVQDLIEEEARNAPAERRGTFQRVALSGTPSIADAVARYLHDRRPGNGNGYAPLKKTTANDLKVSVRYLCAFMKGDQDTLFLEDVTSELIAEFRGDFLPEQTSPRAPSGLSLATIEKLIGLLRNLWNWAFERKLTGAAIGNPFDNPKGVRRVSRNTQAKRGIFEATEATKMMTAFPRGDRLGDVFRLSLVTGARSDELAKVLVDDVAEDGSWFKINAGKTENAQRTVPVPAIARELLLTRVRRANEGKETRIFHEFPLRPATGKASSLSQLFTRERRNVLGIETDGRLAFHSLRHTWLTKARQAGVSASDANDLGGWAGERTSSSTYDHGLLLKDLTERQEIISKRLGEDGYLSAF</sequence>
<dbReference type="InterPro" id="IPR050090">
    <property type="entry name" value="Tyrosine_recombinase_XerCD"/>
</dbReference>
<protein>
    <submittedName>
        <fullName evidence="6">Tyrosine recombinase XerC</fullName>
    </submittedName>
</protein>
<reference evidence="6 7" key="1">
    <citation type="submission" date="2018-03" db="EMBL/GenBank/DDBJ databases">
        <authorList>
            <person name="Keele B.F."/>
        </authorList>
    </citation>
    <scope>NUCLEOTIDE SEQUENCE [LARGE SCALE GENOMIC DNA]</scope>
    <source>
        <strain evidence="6 7">CeCT 8812</strain>
    </source>
</reference>
<feature type="domain" description="Tyr recombinase" evidence="5">
    <location>
        <begin position="265"/>
        <end position="448"/>
    </location>
</feature>
<keyword evidence="4" id="KW-0233">DNA recombination</keyword>
<proteinExistence type="inferred from homology"/>
<evidence type="ECO:0000256" key="4">
    <source>
        <dbReference type="ARBA" id="ARBA00023172"/>
    </source>
</evidence>
<evidence type="ECO:0000256" key="1">
    <source>
        <dbReference type="ARBA" id="ARBA00008857"/>
    </source>
</evidence>
<dbReference type="InterPro" id="IPR010998">
    <property type="entry name" value="Integrase_recombinase_N"/>
</dbReference>
<evidence type="ECO:0000313" key="6">
    <source>
        <dbReference type="EMBL" id="SPF28976.1"/>
    </source>
</evidence>
<dbReference type="Gene3D" id="1.10.443.10">
    <property type="entry name" value="Intergrase catalytic core"/>
    <property type="match status" value="1"/>
</dbReference>
<dbReference type="GO" id="GO:0015074">
    <property type="term" value="P:DNA integration"/>
    <property type="evidence" value="ECO:0007669"/>
    <property type="project" value="UniProtKB-KW"/>
</dbReference>
<dbReference type="RefSeq" id="WP_162844932.1">
    <property type="nucleotide sequence ID" value="NZ_OMKW01000002.1"/>
</dbReference>
<keyword evidence="2" id="KW-0229">DNA integration</keyword>
<name>A0A2R8A9S8_9RHOB</name>
<dbReference type="InterPro" id="IPR025269">
    <property type="entry name" value="SAM-like_dom"/>
</dbReference>
<dbReference type="InterPro" id="IPR013762">
    <property type="entry name" value="Integrase-like_cat_sf"/>
</dbReference>
<dbReference type="PANTHER" id="PTHR30349:SF64">
    <property type="entry name" value="PROPHAGE INTEGRASE INTD-RELATED"/>
    <property type="match status" value="1"/>
</dbReference>
<keyword evidence="3" id="KW-0238">DNA-binding</keyword>
<dbReference type="GO" id="GO:0006310">
    <property type="term" value="P:DNA recombination"/>
    <property type="evidence" value="ECO:0007669"/>
    <property type="project" value="UniProtKB-KW"/>
</dbReference>
<dbReference type="AlphaFoldDB" id="A0A2R8A9S8"/>
<evidence type="ECO:0000313" key="7">
    <source>
        <dbReference type="Proteomes" id="UP000244932"/>
    </source>
</evidence>
<evidence type="ECO:0000256" key="3">
    <source>
        <dbReference type="ARBA" id="ARBA00023125"/>
    </source>
</evidence>
<dbReference type="PROSITE" id="PS51898">
    <property type="entry name" value="TYR_RECOMBINASE"/>
    <property type="match status" value="1"/>
</dbReference>
<dbReference type="Gene3D" id="1.10.150.130">
    <property type="match status" value="1"/>
</dbReference>
<dbReference type="Pfam" id="PF13102">
    <property type="entry name" value="Phage_int_SAM_5"/>
    <property type="match status" value="1"/>
</dbReference>
<keyword evidence="7" id="KW-1185">Reference proteome</keyword>
<dbReference type="EMBL" id="OMKW01000002">
    <property type="protein sequence ID" value="SPF28976.1"/>
    <property type="molecule type" value="Genomic_DNA"/>
</dbReference>
<comment type="similarity">
    <text evidence="1">Belongs to the 'phage' integrase family.</text>
</comment>